<comment type="caution">
    <text evidence="2">The sequence shown here is derived from an EMBL/GenBank/DDBJ whole genome shotgun (WGS) entry which is preliminary data.</text>
</comment>
<feature type="compositionally biased region" description="Basic and acidic residues" evidence="1">
    <location>
        <begin position="147"/>
        <end position="170"/>
    </location>
</feature>
<sequence>MRSSSSCWSEIFQDNKENKLSGERKPYRRIRSRRELLETRVMFPDEFMRSMKNYGPNGPMNIGEKLKPIALVLRPRESRRRYEENFQCWLQCKQLSLTMLKDDPEEERRYRQAFAFLRATTAIHKHWDRSRSRSRSRSRGRTKKRSAARESPADNKEAKRARVDSIDHDTLSASLHDNVKHVGGSSRTSGEQDHVSGMNLHLKQLQDQMQHRFMEFERELKHLKSQGQVGNESASVLSTTATVIQLPEPTQDDNSGSVDVIPDVLTGPDHYICSDPIRMATEVSKKAAKVNADPAKECLTRDYTRLSTQIVMNETAMKDSLAYVKNLGADEAEVEAHLTQITELATCIDSEKQRRDTALAAVIAQEWKEQRDEFQYIVQQVDQTDTMHASHEKLTRTYSDISQNDVEMLALQAKLKNRLSLLRGSDVYQDTQLQELEMLSSRLAATLSERSLLEDQRQQLCMGLVRFSDAIFKLTMELIEESPLWLP</sequence>
<feature type="compositionally biased region" description="Basic residues" evidence="1">
    <location>
        <begin position="126"/>
        <end position="146"/>
    </location>
</feature>
<dbReference type="EMBL" id="ANJA01001085">
    <property type="protein sequence ID" value="ETO79534.1"/>
    <property type="molecule type" value="Genomic_DNA"/>
</dbReference>
<gene>
    <name evidence="2" type="ORF">F444_05786</name>
</gene>
<dbReference type="Proteomes" id="UP000028582">
    <property type="component" value="Unassembled WGS sequence"/>
</dbReference>
<name>A0A081AKX3_PHYNI</name>
<dbReference type="AlphaFoldDB" id="A0A081AKX3"/>
<evidence type="ECO:0000256" key="1">
    <source>
        <dbReference type="SAM" id="MobiDB-lite"/>
    </source>
</evidence>
<organism evidence="2 3">
    <name type="scientific">Phytophthora nicotianae P1976</name>
    <dbReference type="NCBI Taxonomy" id="1317066"/>
    <lineage>
        <taxon>Eukaryota</taxon>
        <taxon>Sar</taxon>
        <taxon>Stramenopiles</taxon>
        <taxon>Oomycota</taxon>
        <taxon>Peronosporomycetes</taxon>
        <taxon>Peronosporales</taxon>
        <taxon>Peronosporaceae</taxon>
        <taxon>Phytophthora</taxon>
    </lineage>
</organism>
<reference evidence="2 3" key="1">
    <citation type="submission" date="2013-11" db="EMBL/GenBank/DDBJ databases">
        <title>The Genome Sequence of Phytophthora parasitica P1976.</title>
        <authorList>
            <consortium name="The Broad Institute Genomics Platform"/>
            <person name="Russ C."/>
            <person name="Tyler B."/>
            <person name="Panabieres F."/>
            <person name="Shan W."/>
            <person name="Tripathy S."/>
            <person name="Grunwald N."/>
            <person name="Machado M."/>
            <person name="Johnson C.S."/>
            <person name="Walker B."/>
            <person name="Young S."/>
            <person name="Zeng Q."/>
            <person name="Gargeya S."/>
            <person name="Fitzgerald M."/>
            <person name="Haas B."/>
            <person name="Abouelleil A."/>
            <person name="Allen A.W."/>
            <person name="Alvarado L."/>
            <person name="Arachchi H.M."/>
            <person name="Berlin A.M."/>
            <person name="Chapman S.B."/>
            <person name="Gainer-Dewar J."/>
            <person name="Goldberg J."/>
            <person name="Griggs A."/>
            <person name="Gujja S."/>
            <person name="Hansen M."/>
            <person name="Howarth C."/>
            <person name="Imamovic A."/>
            <person name="Ireland A."/>
            <person name="Larimer J."/>
            <person name="McCowan C."/>
            <person name="Murphy C."/>
            <person name="Pearson M."/>
            <person name="Poon T.W."/>
            <person name="Priest M."/>
            <person name="Roberts A."/>
            <person name="Saif S."/>
            <person name="Shea T."/>
            <person name="Sisk P."/>
            <person name="Sykes S."/>
            <person name="Wortman J."/>
            <person name="Nusbaum C."/>
            <person name="Birren B."/>
        </authorList>
    </citation>
    <scope>NUCLEOTIDE SEQUENCE [LARGE SCALE GENOMIC DNA]</scope>
    <source>
        <strain evidence="2 3">P1976</strain>
    </source>
</reference>
<accession>A0A081AKX3</accession>
<evidence type="ECO:0000313" key="3">
    <source>
        <dbReference type="Proteomes" id="UP000028582"/>
    </source>
</evidence>
<evidence type="ECO:0000313" key="2">
    <source>
        <dbReference type="EMBL" id="ETO79534.1"/>
    </source>
</evidence>
<dbReference type="OrthoDB" id="102544at2759"/>
<proteinExistence type="predicted"/>
<feature type="region of interest" description="Disordered" evidence="1">
    <location>
        <begin position="126"/>
        <end position="194"/>
    </location>
</feature>
<protein>
    <submittedName>
        <fullName evidence="2">Uncharacterized protein</fullName>
    </submittedName>
</protein>